<dbReference type="AlphaFoldDB" id="A0AAW6RDK5"/>
<feature type="region of interest" description="Disordered" evidence="1">
    <location>
        <begin position="1"/>
        <end position="47"/>
    </location>
</feature>
<proteinExistence type="predicted"/>
<evidence type="ECO:0000313" key="3">
    <source>
        <dbReference type="Proteomes" id="UP001237156"/>
    </source>
</evidence>
<evidence type="ECO:0000313" key="2">
    <source>
        <dbReference type="EMBL" id="MDG9698235.1"/>
    </source>
</evidence>
<protein>
    <submittedName>
        <fullName evidence="2">Uncharacterized protein</fullName>
    </submittedName>
</protein>
<accession>A0AAW6RDK5</accession>
<name>A0AAW6RDK5_9BURK</name>
<dbReference type="Proteomes" id="UP001237156">
    <property type="component" value="Unassembled WGS sequence"/>
</dbReference>
<dbReference type="EMBL" id="JARVII010000001">
    <property type="protein sequence ID" value="MDG9698235.1"/>
    <property type="molecule type" value="Genomic_DNA"/>
</dbReference>
<evidence type="ECO:0000256" key="1">
    <source>
        <dbReference type="SAM" id="MobiDB-lite"/>
    </source>
</evidence>
<sequence>MNADTLEGAKNGNFVCEESGGGNRNSRKRKGRNHGKEEAGTGKEATH</sequence>
<organism evidence="2 3">
    <name type="scientific">Ottowia cancrivicina</name>
    <dbReference type="NCBI Taxonomy" id="3040346"/>
    <lineage>
        <taxon>Bacteria</taxon>
        <taxon>Pseudomonadati</taxon>
        <taxon>Pseudomonadota</taxon>
        <taxon>Betaproteobacteria</taxon>
        <taxon>Burkholderiales</taxon>
        <taxon>Comamonadaceae</taxon>
        <taxon>Ottowia</taxon>
    </lineage>
</organism>
<reference evidence="2 3" key="1">
    <citation type="submission" date="2023-04" db="EMBL/GenBank/DDBJ databases">
        <title>Ottowia paracancer sp. nov., isolated from human stomach.</title>
        <authorList>
            <person name="Song Y."/>
        </authorList>
    </citation>
    <scope>NUCLEOTIDE SEQUENCE [LARGE SCALE GENOMIC DNA]</scope>
    <source>
        <strain evidence="2 3">10c7w1</strain>
    </source>
</reference>
<gene>
    <name evidence="2" type="ORF">QB898_00610</name>
</gene>
<feature type="compositionally biased region" description="Basic and acidic residues" evidence="1">
    <location>
        <begin position="34"/>
        <end position="47"/>
    </location>
</feature>
<keyword evidence="3" id="KW-1185">Reference proteome</keyword>
<comment type="caution">
    <text evidence="2">The sequence shown here is derived from an EMBL/GenBank/DDBJ whole genome shotgun (WGS) entry which is preliminary data.</text>
</comment>